<proteinExistence type="predicted"/>
<dbReference type="Proteomes" id="UP000789901">
    <property type="component" value="Unassembled WGS sequence"/>
</dbReference>
<sequence>INNINENELGVYWNNLATRFLNYLVYPALLDNNESQTMYFN</sequence>
<protein>
    <submittedName>
        <fullName evidence="1">8915_t:CDS:1</fullName>
    </submittedName>
</protein>
<evidence type="ECO:0000313" key="2">
    <source>
        <dbReference type="Proteomes" id="UP000789901"/>
    </source>
</evidence>
<keyword evidence="2" id="KW-1185">Reference proteome</keyword>
<dbReference type="EMBL" id="CAJVQB010040475">
    <property type="protein sequence ID" value="CAG8828433.1"/>
    <property type="molecule type" value="Genomic_DNA"/>
</dbReference>
<evidence type="ECO:0000313" key="1">
    <source>
        <dbReference type="EMBL" id="CAG8828433.1"/>
    </source>
</evidence>
<name>A0ABN7WE07_GIGMA</name>
<comment type="caution">
    <text evidence="1">The sequence shown here is derived from an EMBL/GenBank/DDBJ whole genome shotgun (WGS) entry which is preliminary data.</text>
</comment>
<feature type="non-terminal residue" evidence="1">
    <location>
        <position position="1"/>
    </location>
</feature>
<accession>A0ABN7WE07</accession>
<gene>
    <name evidence="1" type="ORF">GMARGA_LOCUS29696</name>
</gene>
<organism evidence="1 2">
    <name type="scientific">Gigaspora margarita</name>
    <dbReference type="NCBI Taxonomy" id="4874"/>
    <lineage>
        <taxon>Eukaryota</taxon>
        <taxon>Fungi</taxon>
        <taxon>Fungi incertae sedis</taxon>
        <taxon>Mucoromycota</taxon>
        <taxon>Glomeromycotina</taxon>
        <taxon>Glomeromycetes</taxon>
        <taxon>Diversisporales</taxon>
        <taxon>Gigasporaceae</taxon>
        <taxon>Gigaspora</taxon>
    </lineage>
</organism>
<reference evidence="1 2" key="1">
    <citation type="submission" date="2021-06" db="EMBL/GenBank/DDBJ databases">
        <authorList>
            <person name="Kallberg Y."/>
            <person name="Tangrot J."/>
            <person name="Rosling A."/>
        </authorList>
    </citation>
    <scope>NUCLEOTIDE SEQUENCE [LARGE SCALE GENOMIC DNA]</scope>
    <source>
        <strain evidence="1 2">120-4 pot B 10/14</strain>
    </source>
</reference>